<keyword evidence="3" id="KW-1185">Reference proteome</keyword>
<dbReference type="Pfam" id="PF04606">
    <property type="entry name" value="Ogr_Delta"/>
    <property type="match status" value="1"/>
</dbReference>
<dbReference type="AlphaFoldDB" id="A0A1V3IH59"/>
<evidence type="ECO:0000313" key="3">
    <source>
        <dbReference type="Proteomes" id="UP000189426"/>
    </source>
</evidence>
<gene>
    <name evidence="2" type="ORF">BKK47_04030</name>
</gene>
<dbReference type="Proteomes" id="UP000189426">
    <property type="component" value="Unassembled WGS sequence"/>
</dbReference>
<dbReference type="RefSeq" id="WP_077493642.1">
    <property type="nucleotide sequence ID" value="NZ_MLHG01000021.1"/>
</dbReference>
<sequence>MVECKICGAKALINKSQREHKEFTKLYCTCKNRDCGHKFVLNLEFSHTTKPSKLKEQDYFKYILTCLPNDKKQEILEVLMNDQAQSALNLHSST</sequence>
<protein>
    <submittedName>
        <fullName evidence="2">Transcriptional regulator</fullName>
    </submittedName>
</protein>
<accession>A0A1V3IH59</accession>
<proteinExistence type="predicted"/>
<dbReference type="InterPro" id="IPR007684">
    <property type="entry name" value="Znf_Ogr/Delta"/>
</dbReference>
<comment type="caution">
    <text evidence="2">The sequence shown here is derived from an EMBL/GenBank/DDBJ whole genome shotgun (WGS) entry which is preliminary data.</text>
</comment>
<evidence type="ECO:0000313" key="2">
    <source>
        <dbReference type="EMBL" id="OOF40417.1"/>
    </source>
</evidence>
<evidence type="ECO:0000259" key="1">
    <source>
        <dbReference type="Pfam" id="PF04606"/>
    </source>
</evidence>
<organism evidence="2 3">
    <name type="scientific">Rodentibacter mrazii</name>
    <dbReference type="NCBI Taxonomy" id="1908257"/>
    <lineage>
        <taxon>Bacteria</taxon>
        <taxon>Pseudomonadati</taxon>
        <taxon>Pseudomonadota</taxon>
        <taxon>Gammaproteobacteria</taxon>
        <taxon>Pasteurellales</taxon>
        <taxon>Pasteurellaceae</taxon>
        <taxon>Rodentibacter</taxon>
    </lineage>
</organism>
<reference evidence="2 3" key="1">
    <citation type="submission" date="2016-10" db="EMBL/GenBank/DDBJ databases">
        <title>Rodentibacter gen. nov. and new species.</title>
        <authorList>
            <person name="Christensen H."/>
        </authorList>
    </citation>
    <scope>NUCLEOTIDE SEQUENCE [LARGE SCALE GENOMIC DNA]</scope>
    <source>
        <strain evidence="2 3">Ppn418</strain>
    </source>
</reference>
<feature type="domain" description="Zinc finger Ogr/Delta-type" evidence="1">
    <location>
        <begin position="3"/>
        <end position="48"/>
    </location>
</feature>
<name>A0A1V3IH59_9PAST</name>
<dbReference type="EMBL" id="MLHG01000021">
    <property type="protein sequence ID" value="OOF40417.1"/>
    <property type="molecule type" value="Genomic_DNA"/>
</dbReference>